<organism evidence="5 6">
    <name type="scientific">Kurthia gibsonii</name>
    <dbReference type="NCBI Taxonomy" id="33946"/>
    <lineage>
        <taxon>Bacteria</taxon>
        <taxon>Bacillati</taxon>
        <taxon>Bacillota</taxon>
        <taxon>Bacilli</taxon>
        <taxon>Bacillales</taxon>
        <taxon>Caryophanaceae</taxon>
        <taxon>Kurthia</taxon>
    </lineage>
</organism>
<comment type="similarity">
    <text evidence="1">Belongs to the low molecular weight phosphotyrosine protein phosphatase family.</text>
</comment>
<keyword evidence="2" id="KW-0378">Hydrolase</keyword>
<keyword evidence="3" id="KW-0904">Protein phosphatase</keyword>
<reference evidence="5 6" key="1">
    <citation type="submission" date="2024-04" db="EMBL/GenBank/DDBJ databases">
        <authorList>
            <person name="Wu Y.S."/>
            <person name="Zhang L."/>
        </authorList>
    </citation>
    <scope>NUCLEOTIDE SEQUENCE [LARGE SCALE GENOMIC DNA]</scope>
    <source>
        <strain evidence="5 6">KG-01</strain>
    </source>
</reference>
<comment type="caution">
    <text evidence="5">The sequence shown here is derived from an EMBL/GenBank/DDBJ whole genome shotgun (WGS) entry which is preliminary data.</text>
</comment>
<dbReference type="PRINTS" id="PR00719">
    <property type="entry name" value="LMWPTPASE"/>
</dbReference>
<gene>
    <name evidence="5" type="ORF">AAF454_04435</name>
</gene>
<dbReference type="PANTHER" id="PTHR11717">
    <property type="entry name" value="LOW MOLECULAR WEIGHT PROTEIN TYROSINE PHOSPHATASE"/>
    <property type="match status" value="1"/>
</dbReference>
<evidence type="ECO:0000313" key="5">
    <source>
        <dbReference type="EMBL" id="MEL5987655.1"/>
    </source>
</evidence>
<accession>A0ABU9LKM1</accession>
<dbReference type="Gene3D" id="3.40.50.2300">
    <property type="match status" value="1"/>
</dbReference>
<keyword evidence="6" id="KW-1185">Reference proteome</keyword>
<evidence type="ECO:0000259" key="4">
    <source>
        <dbReference type="SMART" id="SM00226"/>
    </source>
</evidence>
<dbReference type="SMART" id="SM00226">
    <property type="entry name" value="LMWPc"/>
    <property type="match status" value="1"/>
</dbReference>
<dbReference type="EMBL" id="JBCEWA010000003">
    <property type="protein sequence ID" value="MEL5987655.1"/>
    <property type="molecule type" value="Genomic_DNA"/>
</dbReference>
<feature type="domain" description="Phosphotyrosine protein phosphatase I" evidence="4">
    <location>
        <begin position="1"/>
        <end position="141"/>
    </location>
</feature>
<proteinExistence type="inferred from homology"/>
<dbReference type="InterPro" id="IPR023485">
    <property type="entry name" value="Ptyr_pPase"/>
</dbReference>
<evidence type="ECO:0000256" key="1">
    <source>
        <dbReference type="ARBA" id="ARBA00011063"/>
    </source>
</evidence>
<dbReference type="SUPFAM" id="SSF52788">
    <property type="entry name" value="Phosphotyrosine protein phosphatases I"/>
    <property type="match status" value="1"/>
</dbReference>
<evidence type="ECO:0000313" key="6">
    <source>
        <dbReference type="Proteomes" id="UP001398420"/>
    </source>
</evidence>
<dbReference type="RefSeq" id="WP_342302705.1">
    <property type="nucleotide sequence ID" value="NZ_JBCEWA010000003.1"/>
</dbReference>
<dbReference type="Pfam" id="PF01451">
    <property type="entry name" value="LMWPc"/>
    <property type="match status" value="1"/>
</dbReference>
<protein>
    <submittedName>
        <fullName evidence="5">Low molecular weight protein arginine phosphatase</fullName>
    </submittedName>
</protein>
<dbReference type="PANTHER" id="PTHR11717:SF31">
    <property type="entry name" value="LOW MOLECULAR WEIGHT PROTEIN-TYROSINE-PHOSPHATASE ETP-RELATED"/>
    <property type="match status" value="1"/>
</dbReference>
<evidence type="ECO:0000256" key="3">
    <source>
        <dbReference type="ARBA" id="ARBA00022912"/>
    </source>
</evidence>
<dbReference type="InterPro" id="IPR036196">
    <property type="entry name" value="Ptyr_pPase_sf"/>
</dbReference>
<name>A0ABU9LKM1_9BACL</name>
<dbReference type="Proteomes" id="UP001398420">
    <property type="component" value="Unassembled WGS sequence"/>
</dbReference>
<evidence type="ECO:0000256" key="2">
    <source>
        <dbReference type="ARBA" id="ARBA00022801"/>
    </source>
</evidence>
<dbReference type="CDD" id="cd16344">
    <property type="entry name" value="LMWPAP"/>
    <property type="match status" value="1"/>
</dbReference>
<sequence length="145" mass="16340">MQIYFICTGNTCRSPMAEAILKHKKLENVDVYSAGVYAQSGVPMSTNAQIVLQEHGIEAQHQSSPVDVNRLNQSDLILTMTGSHLHALLQVYPHIADKAFTLHEYVYNMQKDVSDPYGGSVDVYRRTFEELQRLIDALQSKIVED</sequence>
<dbReference type="InterPro" id="IPR050438">
    <property type="entry name" value="LMW_PTPase"/>
</dbReference>
<dbReference type="InterPro" id="IPR017867">
    <property type="entry name" value="Tyr_phospatase_low_mol_wt"/>
</dbReference>